<dbReference type="GO" id="GO:0070008">
    <property type="term" value="F:serine-type exopeptidase activity"/>
    <property type="evidence" value="ECO:0007669"/>
    <property type="project" value="InterPro"/>
</dbReference>
<dbReference type="Gene3D" id="1.20.120.980">
    <property type="entry name" value="Serine carboxypeptidase S28, SKS domain"/>
    <property type="match status" value="1"/>
</dbReference>
<dbReference type="GO" id="GO:0006508">
    <property type="term" value="P:proteolysis"/>
    <property type="evidence" value="ECO:0007669"/>
    <property type="project" value="UniProtKB-KW"/>
</dbReference>
<accession>A0A8T0CUS6</accession>
<dbReference type="EMBL" id="MU089607">
    <property type="protein sequence ID" value="KAF7850502.1"/>
    <property type="molecule type" value="Genomic_DNA"/>
</dbReference>
<keyword evidence="3" id="KW-0732">Signal</keyword>
<proteinExistence type="inferred from homology"/>
<dbReference type="InterPro" id="IPR029058">
    <property type="entry name" value="AB_hydrolase_fold"/>
</dbReference>
<evidence type="ECO:0008006" key="8">
    <source>
        <dbReference type="Google" id="ProtNLM"/>
    </source>
</evidence>
<evidence type="ECO:0000256" key="4">
    <source>
        <dbReference type="ARBA" id="ARBA00022801"/>
    </source>
</evidence>
<dbReference type="Pfam" id="PF05577">
    <property type="entry name" value="Peptidase_S28"/>
    <property type="match status" value="1"/>
</dbReference>
<evidence type="ECO:0000256" key="1">
    <source>
        <dbReference type="ARBA" id="ARBA00011079"/>
    </source>
</evidence>
<evidence type="ECO:0000256" key="2">
    <source>
        <dbReference type="ARBA" id="ARBA00022670"/>
    </source>
</evidence>
<gene>
    <name evidence="6" type="ORF">BT93_L5426</name>
</gene>
<evidence type="ECO:0000256" key="5">
    <source>
        <dbReference type="ARBA" id="ARBA00023180"/>
    </source>
</evidence>
<evidence type="ECO:0000313" key="7">
    <source>
        <dbReference type="Proteomes" id="UP000806378"/>
    </source>
</evidence>
<dbReference type="InterPro" id="IPR008758">
    <property type="entry name" value="Peptidase_S28"/>
</dbReference>
<dbReference type="InterPro" id="IPR042269">
    <property type="entry name" value="Ser_carbopepase_S28_SKS"/>
</dbReference>
<keyword evidence="2" id="KW-0645">Protease</keyword>
<dbReference type="SUPFAM" id="SSF53474">
    <property type="entry name" value="alpha/beta-Hydrolases"/>
    <property type="match status" value="2"/>
</dbReference>
<comment type="similarity">
    <text evidence="1">Belongs to the peptidase S28 family.</text>
</comment>
<keyword evidence="7" id="KW-1185">Reference proteome</keyword>
<name>A0A8T0CUS6_CORYI</name>
<protein>
    <recommendedName>
        <fullName evidence="8">Lysosomal Pro-X carboxypeptidase</fullName>
    </recommendedName>
</protein>
<evidence type="ECO:0000256" key="3">
    <source>
        <dbReference type="ARBA" id="ARBA00022729"/>
    </source>
</evidence>
<dbReference type="OrthoDB" id="2130629at2759"/>
<keyword evidence="5" id="KW-0325">Glycoprotein</keyword>
<reference evidence="6" key="1">
    <citation type="submission" date="2020-05" db="EMBL/GenBank/DDBJ databases">
        <title>WGS assembly of Corymbia citriodora subspecies variegata.</title>
        <authorList>
            <person name="Barry K."/>
            <person name="Hundley H."/>
            <person name="Shu S."/>
            <person name="Jenkins J."/>
            <person name="Grimwood J."/>
            <person name="Baten A."/>
        </authorList>
    </citation>
    <scope>NUCLEOTIDE SEQUENCE</scope>
    <source>
        <strain evidence="6">CV2-018</strain>
    </source>
</reference>
<dbReference type="AlphaFoldDB" id="A0A8T0CUS6"/>
<dbReference type="Gramene" id="rna-gnl|WGS:JABURB|Cocit.L5426.1">
    <property type="protein sequence ID" value="cds-KAF7850502.1"/>
    <property type="gene ID" value="gene-BT93_L5426"/>
</dbReference>
<dbReference type="PANTHER" id="PTHR11010:SF96">
    <property type="entry name" value="LYSOSOMAL PRO-X CARBOXYPEPTIDASE-LIKE ISOFORM X1"/>
    <property type="match status" value="1"/>
</dbReference>
<dbReference type="GO" id="GO:0008239">
    <property type="term" value="F:dipeptidyl-peptidase activity"/>
    <property type="evidence" value="ECO:0007669"/>
    <property type="project" value="TreeGrafter"/>
</dbReference>
<evidence type="ECO:0000313" key="6">
    <source>
        <dbReference type="EMBL" id="KAF7850502.1"/>
    </source>
</evidence>
<sequence>MLMKVPCSIVLLRLEFFDGRCLYMPRKVPCSIVLLSLEFFINILLVHTTHYDSFLALFDRLLHFVHDFDFWTPTLHSNAESTPPESYTTFKQRYFINSNYWGGANSSAPIFVYLSAESPLDSPTVIGFLTDNAAQFKALLVYIEHRYYGESIPLGMSFEEALEDANVRGYFSSAQALADYAAIIMSVKEERNASKSPVIVVGGSYGGMLASWFRLKYPHVALGALAASAPVLYFDNSIPQDAYFSVVTKDFKEASETCYQTIANSWSEIDRVAQEPNGTSYLSKTFQTCGPLGDGDQLKGYLKYMYAVAAQYNRPPTYPVTMICNGIDGTNATENGIISKIAVGVVAYNRGATCYVNPPTCCVNPPVNVSQTALGWAWQTCSEMVIPIGITNNSMFQPDPFILSSFLGECNCSYGVEPRPHWITTYYGGHDIELILRRFGSNIIFSNGLQDPWSSAGVLKNISDSVVAVYTKKEKNRTTLMHNQTDPDWLIKQRKTEVEIIEWWISQYYYDLHAFKQ</sequence>
<comment type="caution">
    <text evidence="6">The sequence shown here is derived from an EMBL/GenBank/DDBJ whole genome shotgun (WGS) entry which is preliminary data.</text>
</comment>
<keyword evidence="4" id="KW-0378">Hydrolase</keyword>
<dbReference type="Gene3D" id="3.40.50.1820">
    <property type="entry name" value="alpha/beta hydrolase"/>
    <property type="match status" value="1"/>
</dbReference>
<dbReference type="FunFam" id="1.20.120.980:FF:000006">
    <property type="entry name" value="Serine carboxypeptidase S28 family protein"/>
    <property type="match status" value="1"/>
</dbReference>
<dbReference type="PANTHER" id="PTHR11010">
    <property type="entry name" value="PROTEASE S28 PRO-X CARBOXYPEPTIDASE-RELATED"/>
    <property type="match status" value="1"/>
</dbReference>
<organism evidence="6 7">
    <name type="scientific">Corymbia citriodora subsp. variegata</name>
    <dbReference type="NCBI Taxonomy" id="360336"/>
    <lineage>
        <taxon>Eukaryota</taxon>
        <taxon>Viridiplantae</taxon>
        <taxon>Streptophyta</taxon>
        <taxon>Embryophyta</taxon>
        <taxon>Tracheophyta</taxon>
        <taxon>Spermatophyta</taxon>
        <taxon>Magnoliopsida</taxon>
        <taxon>eudicotyledons</taxon>
        <taxon>Gunneridae</taxon>
        <taxon>Pentapetalae</taxon>
        <taxon>rosids</taxon>
        <taxon>malvids</taxon>
        <taxon>Myrtales</taxon>
        <taxon>Myrtaceae</taxon>
        <taxon>Myrtoideae</taxon>
        <taxon>Eucalypteae</taxon>
        <taxon>Corymbia</taxon>
    </lineage>
</organism>
<dbReference type="Proteomes" id="UP000806378">
    <property type="component" value="Unassembled WGS sequence"/>
</dbReference>